<dbReference type="EMBL" id="DF967972">
    <property type="protein sequence ID" value="GAP12978.1"/>
    <property type="molecule type" value="Genomic_DNA"/>
</dbReference>
<name>A0A0S7BG34_9CHLR</name>
<gene>
    <name evidence="1" type="ORF">LARV_00719</name>
</gene>
<dbReference type="Proteomes" id="UP000055060">
    <property type="component" value="Unassembled WGS sequence"/>
</dbReference>
<reference evidence="1" key="1">
    <citation type="submission" date="2015-07" db="EMBL/GenBank/DDBJ databases">
        <title>Draft Genome Sequences of Anaerolinea thermolimosa IMO-1, Bellilinea caldifistulae GOMI-1, Leptolinea tardivitalis YMTK-2, Levilinea saccharolytica KIBI-1,Longilinea arvoryzae KOME-1, Previously Described as Members of the Anaerolineaceae (Chloroflexi).</title>
        <authorList>
            <person name="Sekiguchi Y."/>
            <person name="Ohashi A."/>
            <person name="Matsuura N."/>
            <person name="Tourlousse M.D."/>
        </authorList>
    </citation>
    <scope>NUCLEOTIDE SEQUENCE [LARGE SCALE GENOMIC DNA]</scope>
    <source>
        <strain evidence="1">KOME-1</strain>
    </source>
</reference>
<dbReference type="AlphaFoldDB" id="A0A0S7BG34"/>
<proteinExistence type="predicted"/>
<evidence type="ECO:0000313" key="1">
    <source>
        <dbReference type="EMBL" id="GAP12978.1"/>
    </source>
</evidence>
<dbReference type="RefSeq" id="WP_075072351.1">
    <property type="nucleotide sequence ID" value="NZ_DF967972.1"/>
</dbReference>
<organism evidence="1">
    <name type="scientific">Longilinea arvoryzae</name>
    <dbReference type="NCBI Taxonomy" id="360412"/>
    <lineage>
        <taxon>Bacteria</taxon>
        <taxon>Bacillati</taxon>
        <taxon>Chloroflexota</taxon>
        <taxon>Anaerolineae</taxon>
        <taxon>Anaerolineales</taxon>
        <taxon>Anaerolineaceae</taxon>
        <taxon>Longilinea</taxon>
    </lineage>
</organism>
<keyword evidence="2" id="KW-1185">Reference proteome</keyword>
<sequence length="140" mass="16275">MSNPFSEIRVKPDEDITELGDEHRQRMAKRDAIYSKYDPMVNEILDLFIAAHRPGVWVKDSDCSRSYCCHVAWFAGPKETHSDPYDKHHTLRRRIEIQLEMDSLCNPTGFKVINYESVDKIIHVGLEKDDLIRGIKAVME</sequence>
<accession>A0A0S7BG34</accession>
<protein>
    <submittedName>
        <fullName evidence="1">Uncharacterized protein</fullName>
    </submittedName>
</protein>
<evidence type="ECO:0000313" key="2">
    <source>
        <dbReference type="Proteomes" id="UP000055060"/>
    </source>
</evidence>